<sequence>MKVLYLSAFFAAGVLSAISHRAYGGTEQDAALNVRTLEFEREVRMMINLPQLFQALRTIAAGLSDVRTKAKKCLGVILRQAVLPVELASIHMFKFRASSPQNKELVDHIVGELKGFDLWLAAIMVRAAKESKETQKLATSVESKLFLWFYRSNKMPDTIKVSGFDAFSRF</sequence>
<protein>
    <recommendedName>
        <fullName evidence="4">RxLR effector candidate protein</fullName>
    </recommendedName>
</protein>
<dbReference type="VEuPathDB" id="FungiDB:HpaG802888"/>
<dbReference type="EnsemblProtists" id="HpaT802888">
    <property type="protein sequence ID" value="HpaP802888"/>
    <property type="gene ID" value="HpaG802888"/>
</dbReference>
<organism evidence="2 3">
    <name type="scientific">Hyaloperonospora arabidopsidis (strain Emoy2)</name>
    <name type="common">Downy mildew agent</name>
    <name type="synonym">Peronospora arabidopsidis</name>
    <dbReference type="NCBI Taxonomy" id="559515"/>
    <lineage>
        <taxon>Eukaryota</taxon>
        <taxon>Sar</taxon>
        <taxon>Stramenopiles</taxon>
        <taxon>Oomycota</taxon>
        <taxon>Peronosporomycetes</taxon>
        <taxon>Peronosporales</taxon>
        <taxon>Peronosporaceae</taxon>
        <taxon>Hyaloperonospora</taxon>
    </lineage>
</organism>
<dbReference type="Proteomes" id="UP000011713">
    <property type="component" value="Unassembled WGS sequence"/>
</dbReference>
<dbReference type="EMBL" id="JH598009">
    <property type="status" value="NOT_ANNOTATED_CDS"/>
    <property type="molecule type" value="Genomic_DNA"/>
</dbReference>
<dbReference type="HOGENOM" id="CLU_1573635_0_0_1"/>
<evidence type="ECO:0000313" key="3">
    <source>
        <dbReference type="Proteomes" id="UP000011713"/>
    </source>
</evidence>
<evidence type="ECO:0008006" key="4">
    <source>
        <dbReference type="Google" id="ProtNLM"/>
    </source>
</evidence>
<keyword evidence="3" id="KW-1185">Reference proteome</keyword>
<proteinExistence type="predicted"/>
<reference evidence="2" key="2">
    <citation type="submission" date="2015-06" db="UniProtKB">
        <authorList>
            <consortium name="EnsemblProtists"/>
        </authorList>
    </citation>
    <scope>IDENTIFICATION</scope>
    <source>
        <strain evidence="2">Emoy2</strain>
    </source>
</reference>
<reference evidence="3" key="1">
    <citation type="journal article" date="2010" name="Science">
        <title>Signatures of adaptation to obligate biotrophy in the Hyaloperonospora arabidopsidis genome.</title>
        <authorList>
            <person name="Baxter L."/>
            <person name="Tripathy S."/>
            <person name="Ishaque N."/>
            <person name="Boot N."/>
            <person name="Cabral A."/>
            <person name="Kemen E."/>
            <person name="Thines M."/>
            <person name="Ah-Fong A."/>
            <person name="Anderson R."/>
            <person name="Badejoko W."/>
            <person name="Bittner-Eddy P."/>
            <person name="Boore J.L."/>
            <person name="Chibucos M.C."/>
            <person name="Coates M."/>
            <person name="Dehal P."/>
            <person name="Delehaunty K."/>
            <person name="Dong S."/>
            <person name="Downton P."/>
            <person name="Dumas B."/>
            <person name="Fabro G."/>
            <person name="Fronick C."/>
            <person name="Fuerstenberg S.I."/>
            <person name="Fulton L."/>
            <person name="Gaulin E."/>
            <person name="Govers F."/>
            <person name="Hughes L."/>
            <person name="Humphray S."/>
            <person name="Jiang R.H."/>
            <person name="Judelson H."/>
            <person name="Kamoun S."/>
            <person name="Kyung K."/>
            <person name="Meijer H."/>
            <person name="Minx P."/>
            <person name="Morris P."/>
            <person name="Nelson J."/>
            <person name="Phuntumart V."/>
            <person name="Qutob D."/>
            <person name="Rehmany A."/>
            <person name="Rougon-Cardoso A."/>
            <person name="Ryden P."/>
            <person name="Torto-Alalibo T."/>
            <person name="Studholme D."/>
            <person name="Wang Y."/>
            <person name="Win J."/>
            <person name="Wood J."/>
            <person name="Clifton S.W."/>
            <person name="Rogers J."/>
            <person name="Van den Ackerveken G."/>
            <person name="Jones J.D."/>
            <person name="McDowell J.M."/>
            <person name="Beynon J."/>
            <person name="Tyler B.M."/>
        </authorList>
    </citation>
    <scope>NUCLEOTIDE SEQUENCE [LARGE SCALE GENOMIC DNA]</scope>
    <source>
        <strain evidence="3">Emoy2</strain>
    </source>
</reference>
<accession>M4B9C9</accession>
<feature type="signal peptide" evidence="1">
    <location>
        <begin position="1"/>
        <end position="24"/>
    </location>
</feature>
<dbReference type="InParanoid" id="M4B9C9"/>
<name>M4B9C9_HYAAE</name>
<feature type="chain" id="PRO_5004048875" description="RxLR effector candidate protein" evidence="1">
    <location>
        <begin position="25"/>
        <end position="170"/>
    </location>
</feature>
<evidence type="ECO:0000256" key="1">
    <source>
        <dbReference type="SAM" id="SignalP"/>
    </source>
</evidence>
<evidence type="ECO:0000313" key="2">
    <source>
        <dbReference type="EnsemblProtists" id="HpaP802888"/>
    </source>
</evidence>
<keyword evidence="1" id="KW-0732">Signal</keyword>
<dbReference type="AlphaFoldDB" id="M4B9C9"/>